<dbReference type="EC" id="2.7.7.65" evidence="1"/>
<dbReference type="PANTHER" id="PTHR45138">
    <property type="entry name" value="REGULATORY COMPONENTS OF SENSORY TRANSDUCTION SYSTEM"/>
    <property type="match status" value="1"/>
</dbReference>
<feature type="domain" description="GGDEF" evidence="3">
    <location>
        <begin position="131"/>
        <end position="263"/>
    </location>
</feature>
<accession>A0ABY1BEM7</accession>
<dbReference type="CDD" id="cd01949">
    <property type="entry name" value="GGDEF"/>
    <property type="match status" value="1"/>
</dbReference>
<dbReference type="SUPFAM" id="SSF55073">
    <property type="entry name" value="Nucleotide cyclase"/>
    <property type="match status" value="1"/>
</dbReference>
<evidence type="ECO:0000256" key="1">
    <source>
        <dbReference type="ARBA" id="ARBA00012528"/>
    </source>
</evidence>
<comment type="caution">
    <text evidence="4">The sequence shown here is derived from an EMBL/GenBank/DDBJ whole genome shotgun (WGS) entry which is preliminary data.</text>
</comment>
<reference evidence="4 5" key="1">
    <citation type="submission" date="2016-10" db="EMBL/GenBank/DDBJ databases">
        <authorList>
            <person name="Varghese N."/>
            <person name="Submissions S."/>
        </authorList>
    </citation>
    <scope>NUCLEOTIDE SEQUENCE [LARGE SCALE GENOMIC DNA]</scope>
    <source>
        <strain evidence="4 5">CIP 109853</strain>
    </source>
</reference>
<organism evidence="4 5">
    <name type="scientific">Pseudomonas cuatrocienegasensis</name>
    <dbReference type="NCBI Taxonomy" id="543360"/>
    <lineage>
        <taxon>Bacteria</taxon>
        <taxon>Pseudomonadati</taxon>
        <taxon>Pseudomonadota</taxon>
        <taxon>Gammaproteobacteria</taxon>
        <taxon>Pseudomonadales</taxon>
        <taxon>Pseudomonadaceae</taxon>
        <taxon>Pseudomonas</taxon>
    </lineage>
</organism>
<dbReference type="RefSeq" id="WP_090390965.1">
    <property type="nucleotide sequence ID" value="NZ_FOFP01000008.1"/>
</dbReference>
<dbReference type="NCBIfam" id="TIGR00254">
    <property type="entry name" value="GGDEF"/>
    <property type="match status" value="1"/>
</dbReference>
<dbReference type="Pfam" id="PF00990">
    <property type="entry name" value="GGDEF"/>
    <property type="match status" value="1"/>
</dbReference>
<dbReference type="InterPro" id="IPR000160">
    <property type="entry name" value="GGDEF_dom"/>
</dbReference>
<name>A0ABY1BEM7_9PSED</name>
<evidence type="ECO:0000313" key="5">
    <source>
        <dbReference type="Proteomes" id="UP000198512"/>
    </source>
</evidence>
<evidence type="ECO:0000259" key="3">
    <source>
        <dbReference type="PROSITE" id="PS50887"/>
    </source>
</evidence>
<comment type="catalytic activity">
    <reaction evidence="2">
        <text>2 GTP = 3',3'-c-di-GMP + 2 diphosphate</text>
        <dbReference type="Rhea" id="RHEA:24898"/>
        <dbReference type="ChEBI" id="CHEBI:33019"/>
        <dbReference type="ChEBI" id="CHEBI:37565"/>
        <dbReference type="ChEBI" id="CHEBI:58805"/>
        <dbReference type="EC" id="2.7.7.65"/>
    </reaction>
</comment>
<evidence type="ECO:0000313" key="4">
    <source>
        <dbReference type="EMBL" id="SEQ67054.1"/>
    </source>
</evidence>
<dbReference type="EMBL" id="FOFP01000008">
    <property type="protein sequence ID" value="SEQ67054.1"/>
    <property type="molecule type" value="Genomic_DNA"/>
</dbReference>
<dbReference type="Gene3D" id="3.30.70.270">
    <property type="match status" value="1"/>
</dbReference>
<dbReference type="InterPro" id="IPR029787">
    <property type="entry name" value="Nucleotide_cyclase"/>
</dbReference>
<dbReference type="PANTHER" id="PTHR45138:SF9">
    <property type="entry name" value="DIGUANYLATE CYCLASE DGCM-RELATED"/>
    <property type="match status" value="1"/>
</dbReference>
<protein>
    <recommendedName>
        <fullName evidence="1">diguanylate cyclase</fullName>
        <ecNumber evidence="1">2.7.7.65</ecNumber>
    </recommendedName>
</protein>
<proteinExistence type="predicted"/>
<gene>
    <name evidence="4" type="ORF">SAMN05216600_108136</name>
</gene>
<evidence type="ECO:0000256" key="2">
    <source>
        <dbReference type="ARBA" id="ARBA00034247"/>
    </source>
</evidence>
<dbReference type="Proteomes" id="UP000198512">
    <property type="component" value="Unassembled WGS sequence"/>
</dbReference>
<keyword evidence="5" id="KW-1185">Reference proteome</keyword>
<dbReference type="InterPro" id="IPR050469">
    <property type="entry name" value="Diguanylate_Cyclase"/>
</dbReference>
<dbReference type="PROSITE" id="PS50887">
    <property type="entry name" value="GGDEF"/>
    <property type="match status" value="1"/>
</dbReference>
<dbReference type="SMART" id="SM00267">
    <property type="entry name" value="GGDEF"/>
    <property type="match status" value="1"/>
</dbReference>
<sequence length="266" mass="30629">MIRDRTALEERIASLLEAPAQAENPLYEPLSQLWEAHHDMMRRIDRISRISDAYQSIAKQREMSLAERLEKQLRQLEKVARISDRYQQMMHDLNKALRQASTHDALTGIANRRLLGERLKEEADRNKRYGRSFSIAMLDVDLFKRINDQHGHDVGDRMLVELASVLETEVREQDLCGRWGGEEFLILLPETDLDAAQQVIERVRERVRELTVRVDTELLMVTVSAGIAQQIPGESYSRTISRADLALLQAKRLGRDRCELASETAV</sequence>
<dbReference type="InterPro" id="IPR043128">
    <property type="entry name" value="Rev_trsase/Diguanyl_cyclase"/>
</dbReference>
<dbReference type="NCBIfam" id="NF038266">
    <property type="entry name" value="diguan_SiaD"/>
    <property type="match status" value="1"/>
</dbReference>